<gene>
    <name evidence="2" type="ORF">SK069_08940</name>
</gene>
<feature type="signal peptide" evidence="1">
    <location>
        <begin position="1"/>
        <end position="31"/>
    </location>
</feature>
<evidence type="ECO:0000256" key="1">
    <source>
        <dbReference type="SAM" id="SignalP"/>
    </source>
</evidence>
<proteinExistence type="predicted"/>
<feature type="chain" id="PRO_5045921595" evidence="1">
    <location>
        <begin position="32"/>
        <end position="816"/>
    </location>
</feature>
<keyword evidence="1" id="KW-0732">Signal</keyword>
<evidence type="ECO:0000313" key="3">
    <source>
        <dbReference type="Proteomes" id="UP001277761"/>
    </source>
</evidence>
<sequence length="816" mass="87867">MNPIRRALPRKRRAVAALAALVALGGGTALATSSATAGDNDAVISAEWLSNTLSRGLKLGTVDNNTIPGAIERRDKAKAEWTAAVARYKAAYAEAEKASGPDRAAKIAEAKKLYPDPTAKPEYNLVWSGKQNVADINADVISKLVQNLTINPQGLLEMLGPQFLPGLDGWQVIDVRKRNVDGTENPDYSKVVNFVQLPLPWGVENEPHHMQYEWEDGDPVIAGALFVSTTHVLDVSDIPNVKLKNQIPLTGVGYSIPDAYDAVGDGRFIGTYMGGPIANFGGSPGALAVFKPNKNLGLTVENVVPGGYILAAGGLGKNEGGVPEPCSGAEGRPLGTCANPHGIQVRADLKTVVTSDYAEPREIVLDPVKTVSKYAFRPTIRTWDISNPGAPKLKSVGHVPKGWREPAQRAHENYGIMENAKTWPVTPAYPSTLESKGAFAGSMCGGGIFFTPDITKLKGDSSKQWIQVWDDGLSNLLSKSSSDGDASKFLDQPGDCAGGAWHQVSRNNKWFFRSVQGRNPGSDNYFDRGATKQIYNLDIEPLIKSAQDGKVECDLTNGIDTNGDGKKDLTAIQAVHKLAKGETLVDCPRFINALEVHDNTTGGPHWAALDNHSYTPDGYPTRLVFSNYFVSRTGVDGDHRYYLVDIDKDGKLSYDEDFRDEKTGALGINFNRRNWPGSPDAGFYKPHSMLWVTPPGISKKNEAPLPILPDAAPAAVKAKIKVTGQKTALRTLKRKRTAKVRVKVSGANATGVRIQVVRGGKVVARSKARTIKAGKTVTVTVTRATGKGWTSRARATFTAAGKGPDGKRVAHRLTVR</sequence>
<dbReference type="RefSeq" id="WP_319953870.1">
    <property type="nucleotide sequence ID" value="NZ_JAXAVX010000003.1"/>
</dbReference>
<dbReference type="EMBL" id="JAXAVX010000003">
    <property type="protein sequence ID" value="MDX8151716.1"/>
    <property type="molecule type" value="Genomic_DNA"/>
</dbReference>
<organism evidence="2 3">
    <name type="scientific">Patulibacter brassicae</name>
    <dbReference type="NCBI Taxonomy" id="1705717"/>
    <lineage>
        <taxon>Bacteria</taxon>
        <taxon>Bacillati</taxon>
        <taxon>Actinomycetota</taxon>
        <taxon>Thermoleophilia</taxon>
        <taxon>Solirubrobacterales</taxon>
        <taxon>Patulibacteraceae</taxon>
        <taxon>Patulibacter</taxon>
    </lineage>
</organism>
<name>A0ABU4VIR0_9ACTN</name>
<reference evidence="2 3" key="1">
    <citation type="submission" date="2023-11" db="EMBL/GenBank/DDBJ databases">
        <authorList>
            <person name="Xu M."/>
            <person name="Jiang T."/>
        </authorList>
    </citation>
    <scope>NUCLEOTIDE SEQUENCE [LARGE SCALE GENOMIC DNA]</scope>
    <source>
        <strain evidence="2 3">SD</strain>
    </source>
</reference>
<keyword evidence="3" id="KW-1185">Reference proteome</keyword>
<protein>
    <submittedName>
        <fullName evidence="2">Uncharacterized protein</fullName>
    </submittedName>
</protein>
<evidence type="ECO:0000313" key="2">
    <source>
        <dbReference type="EMBL" id="MDX8151716.1"/>
    </source>
</evidence>
<accession>A0ABU4VIR0</accession>
<dbReference type="Proteomes" id="UP001277761">
    <property type="component" value="Unassembled WGS sequence"/>
</dbReference>
<comment type="caution">
    <text evidence="2">The sequence shown here is derived from an EMBL/GenBank/DDBJ whole genome shotgun (WGS) entry which is preliminary data.</text>
</comment>